<keyword evidence="1" id="KW-1133">Transmembrane helix</keyword>
<keyword evidence="1" id="KW-0472">Membrane</keyword>
<dbReference type="Gene3D" id="3.80.10.10">
    <property type="entry name" value="Ribonuclease Inhibitor"/>
    <property type="match status" value="1"/>
</dbReference>
<dbReference type="EMBL" id="CAQQ02374339">
    <property type="status" value="NOT_ANNOTATED_CDS"/>
    <property type="molecule type" value="Genomic_DNA"/>
</dbReference>
<organism evidence="2 3">
    <name type="scientific">Megaselia scalaris</name>
    <name type="common">Humpbacked fly</name>
    <name type="synonym">Phora scalaris</name>
    <dbReference type="NCBI Taxonomy" id="36166"/>
    <lineage>
        <taxon>Eukaryota</taxon>
        <taxon>Metazoa</taxon>
        <taxon>Ecdysozoa</taxon>
        <taxon>Arthropoda</taxon>
        <taxon>Hexapoda</taxon>
        <taxon>Insecta</taxon>
        <taxon>Pterygota</taxon>
        <taxon>Neoptera</taxon>
        <taxon>Endopterygota</taxon>
        <taxon>Diptera</taxon>
        <taxon>Brachycera</taxon>
        <taxon>Muscomorpha</taxon>
        <taxon>Platypezoidea</taxon>
        <taxon>Phoridae</taxon>
        <taxon>Megaseliini</taxon>
        <taxon>Megaselia</taxon>
    </lineage>
</organism>
<dbReference type="HOGENOM" id="CLU_469538_0_0_1"/>
<evidence type="ECO:0000313" key="2">
    <source>
        <dbReference type="EnsemblMetazoa" id="MESCA009018-PA"/>
    </source>
</evidence>
<sequence>MTEQNTQFLDLPEEIIRHFLSFCDLKTLKAISETNNYLCALTTEYIVEKCVFPLCLSNPTLRQYKNYKILHIPDYAINLDDKRLQPKNIYTDRNCLFNDKKHTILRYINSSRTLQNVYVYTDLSLDMDLNSHQTYDTFIKKVISNLRKFDELYTGHPNPYELFNTVVQHYPIMRDLSIYTRWTPSSSPDETDWAGSKFTGNFAFDKLCCVNINSRFFGDLLIKNKGHLKELDIVGTEFYYSHLPQQLRVLYYRKASKDDCCKTLENLLENQKNLEKISLKKTHISKKILKNLNNNRRLFDVELVCSFAPDLEFTDFTFFSRITLLCLFFYNVNDINVFWNILTNLSATQELKMFDYDLSGKVDFYKDTTEKFKDKKLILEDLKSLTISGLHLSNTLSQILCAENLKKCDLYWENRDYFREFLRNVRFLTVTNIISFEDFKVICAYDKVRELSVKVMELTGEFIEFITNEIFHLETLEINIKGWTEEDIKKNLKEILDISSEDGVPLKWAIIIHVVSRVHSNYITFALIYISSYGLGYVVASHAGESKQLRKENIAKQGLEYTDYDTEMKWTPTQNKMDRRR</sequence>
<keyword evidence="1" id="KW-0812">Transmembrane</keyword>
<accession>T1GYT1</accession>
<dbReference type="AlphaFoldDB" id="T1GYT1"/>
<reference evidence="3" key="1">
    <citation type="submission" date="2013-02" db="EMBL/GenBank/DDBJ databases">
        <authorList>
            <person name="Hughes D."/>
        </authorList>
    </citation>
    <scope>NUCLEOTIDE SEQUENCE</scope>
    <source>
        <strain>Durham</strain>
        <strain evidence="3">NC isolate 2 -- Noor lab</strain>
    </source>
</reference>
<reference evidence="2" key="2">
    <citation type="submission" date="2015-06" db="UniProtKB">
        <authorList>
            <consortium name="EnsemblMetazoa"/>
        </authorList>
    </citation>
    <scope>IDENTIFICATION</scope>
</reference>
<evidence type="ECO:0000256" key="1">
    <source>
        <dbReference type="SAM" id="Phobius"/>
    </source>
</evidence>
<evidence type="ECO:0008006" key="4">
    <source>
        <dbReference type="Google" id="ProtNLM"/>
    </source>
</evidence>
<feature type="transmembrane region" description="Helical" evidence="1">
    <location>
        <begin position="522"/>
        <end position="540"/>
    </location>
</feature>
<protein>
    <recommendedName>
        <fullName evidence="4">F-box domain-containing protein</fullName>
    </recommendedName>
</protein>
<proteinExistence type="predicted"/>
<name>T1GYT1_MEGSC</name>
<dbReference type="EnsemblMetazoa" id="MESCA009018-RA">
    <property type="protein sequence ID" value="MESCA009018-PA"/>
    <property type="gene ID" value="MESCA009018"/>
</dbReference>
<dbReference type="Proteomes" id="UP000015102">
    <property type="component" value="Unassembled WGS sequence"/>
</dbReference>
<dbReference type="InterPro" id="IPR032675">
    <property type="entry name" value="LRR_dom_sf"/>
</dbReference>
<evidence type="ECO:0000313" key="3">
    <source>
        <dbReference type="Proteomes" id="UP000015102"/>
    </source>
</evidence>
<keyword evidence="3" id="KW-1185">Reference proteome</keyword>
<dbReference type="CDD" id="cd09917">
    <property type="entry name" value="F-box_SF"/>
    <property type="match status" value="1"/>
</dbReference>